<dbReference type="Gene3D" id="2.40.50.100">
    <property type="match status" value="1"/>
</dbReference>
<gene>
    <name evidence="5" type="ORF">A3770_10p60980</name>
</gene>
<evidence type="ECO:0000256" key="1">
    <source>
        <dbReference type="ARBA" id="ARBA00022835"/>
    </source>
</evidence>
<feature type="region of interest" description="Disordered" evidence="3">
    <location>
        <begin position="245"/>
        <end position="275"/>
    </location>
</feature>
<dbReference type="InterPro" id="IPR026699">
    <property type="entry name" value="Exosome_RNA_bind1/RRP40/RRP4"/>
</dbReference>
<dbReference type="STRING" id="1764295.A0A5B8MVU2"/>
<dbReference type="InterPro" id="IPR012340">
    <property type="entry name" value="NA-bd_OB-fold"/>
</dbReference>
<dbReference type="InterPro" id="IPR048565">
    <property type="entry name" value="S1_RRP4"/>
</dbReference>
<dbReference type="Gene3D" id="2.40.50.140">
    <property type="entry name" value="Nucleic acid-binding proteins"/>
    <property type="match status" value="1"/>
</dbReference>
<feature type="domain" description="RRP4 S1" evidence="4">
    <location>
        <begin position="118"/>
        <end position="200"/>
    </location>
</feature>
<dbReference type="GO" id="GO:0003723">
    <property type="term" value="F:RNA binding"/>
    <property type="evidence" value="ECO:0007669"/>
    <property type="project" value="UniProtKB-KW"/>
</dbReference>
<dbReference type="PANTHER" id="PTHR21321:SF4">
    <property type="entry name" value="EXOSOME COMPLEX COMPONENT RRP4"/>
    <property type="match status" value="1"/>
</dbReference>
<dbReference type="OrthoDB" id="1650at2759"/>
<dbReference type="GO" id="GO:0071034">
    <property type="term" value="P:CUT catabolic process"/>
    <property type="evidence" value="ECO:0007669"/>
    <property type="project" value="TreeGrafter"/>
</dbReference>
<dbReference type="EMBL" id="CP031043">
    <property type="protein sequence ID" value="QDZ23580.1"/>
    <property type="molecule type" value="Genomic_DNA"/>
</dbReference>
<dbReference type="GO" id="GO:0000176">
    <property type="term" value="C:nuclear exosome (RNase complex)"/>
    <property type="evidence" value="ECO:0007669"/>
    <property type="project" value="TreeGrafter"/>
</dbReference>
<protein>
    <submittedName>
        <fullName evidence="5">Exosome complex RNA-binding protein</fullName>
    </submittedName>
</protein>
<dbReference type="CDD" id="cd05789">
    <property type="entry name" value="S1_Rrp4"/>
    <property type="match status" value="1"/>
</dbReference>
<evidence type="ECO:0000259" key="4">
    <source>
        <dbReference type="Pfam" id="PF21266"/>
    </source>
</evidence>
<proteinExistence type="predicted"/>
<reference evidence="5 6" key="1">
    <citation type="submission" date="2018-07" db="EMBL/GenBank/DDBJ databases">
        <title>The complete nuclear genome of the prasinophyte Chloropicon primus (CCMP1205).</title>
        <authorList>
            <person name="Pombert J.-F."/>
            <person name="Otis C."/>
            <person name="Turmel M."/>
            <person name="Lemieux C."/>
        </authorList>
    </citation>
    <scope>NUCLEOTIDE SEQUENCE [LARGE SCALE GENOMIC DNA]</scope>
    <source>
        <strain evidence="5 6">CCMP1205</strain>
    </source>
</reference>
<evidence type="ECO:0000256" key="3">
    <source>
        <dbReference type="SAM" id="MobiDB-lite"/>
    </source>
</evidence>
<dbReference type="Pfam" id="PF21266">
    <property type="entry name" value="S1_RRP4"/>
    <property type="match status" value="1"/>
</dbReference>
<dbReference type="SUPFAM" id="SSF50249">
    <property type="entry name" value="Nucleic acid-binding proteins"/>
    <property type="match status" value="1"/>
</dbReference>
<accession>A0A5B8MVU2</accession>
<dbReference type="SUPFAM" id="SSF54791">
    <property type="entry name" value="Eukaryotic type KH-domain (KH-domain type I)"/>
    <property type="match status" value="1"/>
</dbReference>
<keyword evidence="6" id="KW-1185">Reference proteome</keyword>
<dbReference type="GO" id="GO:0071051">
    <property type="term" value="P:poly(A)-dependent snoRNA 3'-end processing"/>
    <property type="evidence" value="ECO:0007669"/>
    <property type="project" value="TreeGrafter"/>
</dbReference>
<keyword evidence="1" id="KW-0271">Exosome</keyword>
<dbReference type="GO" id="GO:0034475">
    <property type="term" value="P:U4 snRNA 3'-end processing"/>
    <property type="evidence" value="ECO:0007669"/>
    <property type="project" value="TreeGrafter"/>
</dbReference>
<dbReference type="AlphaFoldDB" id="A0A5B8MVU2"/>
<dbReference type="GO" id="GO:0071038">
    <property type="term" value="P:TRAMP-dependent tRNA surveillance pathway"/>
    <property type="evidence" value="ECO:0007669"/>
    <property type="project" value="TreeGrafter"/>
</dbReference>
<dbReference type="PANTHER" id="PTHR21321">
    <property type="entry name" value="PNAS-3 RELATED"/>
    <property type="match status" value="1"/>
</dbReference>
<dbReference type="GO" id="GO:0000467">
    <property type="term" value="P:exonucleolytic trimming to generate mature 3'-end of 5.8S rRNA from tricistronic rRNA transcript (SSU-rRNA, 5.8S rRNA, LSU-rRNA)"/>
    <property type="evidence" value="ECO:0007669"/>
    <property type="project" value="TreeGrafter"/>
</dbReference>
<dbReference type="InterPro" id="IPR036612">
    <property type="entry name" value="KH_dom_type_1_sf"/>
</dbReference>
<dbReference type="GO" id="GO:0071035">
    <property type="term" value="P:nuclear polyadenylation-dependent rRNA catabolic process"/>
    <property type="evidence" value="ECO:0007669"/>
    <property type="project" value="TreeGrafter"/>
</dbReference>
<dbReference type="Proteomes" id="UP000316726">
    <property type="component" value="Chromosome 10"/>
</dbReference>
<feature type="compositionally biased region" description="Acidic residues" evidence="3">
    <location>
        <begin position="303"/>
        <end position="320"/>
    </location>
</feature>
<sequence>MVRMEVNIHPPRRTYKHETGETRNNEKNGLEVCYETIQEAGPGSVFGQGDLVCVGDAIDPVGTSGDGQDTYLRGHGTRVDVEYDGKGRRVREVLRATVCGTVERVNKLVTVRPVGSQYTAEVGDVVVGVVTEISGKRWKVGLKGNPTLVSGGGGGGSEGVLHLSAVNLPGGAQRRRTWEDELNMRNVFRETDVVCSEVQSLHADGTVALHARSAKYGKLTSGTLVCVPSFLVKKQKHNFLTFSFGDEDDERAGKSKKQSGSRVRRRDKGADPNSVRVVLGYNGNIWVCSPWGVPLSKDKRDSDDEDSSSSGSESDEEMAENADKGKRKRPGTENELNAGVLYNISTVSNVVRAIGDLMLPVTEETIGQGVGLARNLKVEPNLICQQDFLEKLVDQEAVRRMAYED</sequence>
<organism evidence="5 6">
    <name type="scientific">Chloropicon primus</name>
    <dbReference type="NCBI Taxonomy" id="1764295"/>
    <lineage>
        <taxon>Eukaryota</taxon>
        <taxon>Viridiplantae</taxon>
        <taxon>Chlorophyta</taxon>
        <taxon>Chloropicophyceae</taxon>
        <taxon>Chloropicales</taxon>
        <taxon>Chloropicaceae</taxon>
        <taxon>Chloropicon</taxon>
    </lineage>
</organism>
<feature type="compositionally biased region" description="Basic residues" evidence="3">
    <location>
        <begin position="254"/>
        <end position="267"/>
    </location>
</feature>
<evidence type="ECO:0000256" key="2">
    <source>
        <dbReference type="ARBA" id="ARBA00022884"/>
    </source>
</evidence>
<evidence type="ECO:0000313" key="6">
    <source>
        <dbReference type="Proteomes" id="UP000316726"/>
    </source>
</evidence>
<dbReference type="GO" id="GO:0000177">
    <property type="term" value="C:cytoplasmic exosome (RNase complex)"/>
    <property type="evidence" value="ECO:0007669"/>
    <property type="project" value="TreeGrafter"/>
</dbReference>
<name>A0A5B8MVU2_9CHLO</name>
<feature type="region of interest" description="Disordered" evidence="3">
    <location>
        <begin position="297"/>
        <end position="333"/>
    </location>
</feature>
<keyword evidence="2" id="KW-0694">RNA-binding</keyword>
<evidence type="ECO:0000313" key="5">
    <source>
        <dbReference type="EMBL" id="QDZ23580.1"/>
    </source>
</evidence>